<dbReference type="GO" id="GO:0004674">
    <property type="term" value="F:protein serine/threonine kinase activity"/>
    <property type="evidence" value="ECO:0007669"/>
    <property type="project" value="UniProtKB-KW"/>
</dbReference>
<comment type="caution">
    <text evidence="11">The sequence shown here is derived from an EMBL/GenBank/DDBJ whole genome shotgun (WGS) entry which is preliminary data.</text>
</comment>
<dbReference type="Pfam" id="PF00069">
    <property type="entry name" value="Pkinase"/>
    <property type="match status" value="1"/>
</dbReference>
<dbReference type="PROSITE" id="PS50011">
    <property type="entry name" value="PROTEIN_KINASE_DOM"/>
    <property type="match status" value="1"/>
</dbReference>
<feature type="domain" description="Protein kinase" evidence="9">
    <location>
        <begin position="37"/>
        <end position="313"/>
    </location>
</feature>
<dbReference type="Gene3D" id="1.10.510.10">
    <property type="entry name" value="Transferase(Phosphotransferase) domain 1"/>
    <property type="match status" value="1"/>
</dbReference>
<evidence type="ECO:0000313" key="13">
    <source>
        <dbReference type="Proteomes" id="UP000187209"/>
    </source>
</evidence>
<evidence type="ECO:0000256" key="1">
    <source>
        <dbReference type="ARBA" id="ARBA00001946"/>
    </source>
</evidence>
<dbReference type="SUPFAM" id="SSF47473">
    <property type="entry name" value="EF-hand"/>
    <property type="match status" value="1"/>
</dbReference>
<dbReference type="InterPro" id="IPR050205">
    <property type="entry name" value="CDPK_Ser/Thr_kinases"/>
</dbReference>
<dbReference type="PANTHER" id="PTHR24349">
    <property type="entry name" value="SERINE/THREONINE-PROTEIN KINASE"/>
    <property type="match status" value="1"/>
</dbReference>
<evidence type="ECO:0000259" key="10">
    <source>
        <dbReference type="PROSITE" id="PS50222"/>
    </source>
</evidence>
<proteinExistence type="inferred from homology"/>
<protein>
    <recommendedName>
        <fullName evidence="14">Protein kinase domain-containing protein</fullName>
    </recommendedName>
</protein>
<dbReference type="PROSITE" id="PS50222">
    <property type="entry name" value="EF_HAND_2"/>
    <property type="match status" value="1"/>
</dbReference>
<feature type="domain" description="EF-hand" evidence="10">
    <location>
        <begin position="426"/>
        <end position="461"/>
    </location>
</feature>
<accession>A0A1R2ALZ2</accession>
<keyword evidence="3" id="KW-0808">Transferase</keyword>
<evidence type="ECO:0000256" key="6">
    <source>
        <dbReference type="ARBA" id="ARBA00022837"/>
    </source>
</evidence>
<organism evidence="11 13">
    <name type="scientific">Stentor coeruleus</name>
    <dbReference type="NCBI Taxonomy" id="5963"/>
    <lineage>
        <taxon>Eukaryota</taxon>
        <taxon>Sar</taxon>
        <taxon>Alveolata</taxon>
        <taxon>Ciliophora</taxon>
        <taxon>Postciliodesmatophora</taxon>
        <taxon>Heterotrichea</taxon>
        <taxon>Heterotrichida</taxon>
        <taxon>Stentoridae</taxon>
        <taxon>Stentor</taxon>
    </lineage>
</organism>
<evidence type="ECO:0000256" key="3">
    <source>
        <dbReference type="ARBA" id="ARBA00022679"/>
    </source>
</evidence>
<evidence type="ECO:0000256" key="2">
    <source>
        <dbReference type="ARBA" id="ARBA00022527"/>
    </source>
</evidence>
<dbReference type="PROSITE" id="PS00018">
    <property type="entry name" value="EF_HAND_1"/>
    <property type="match status" value="1"/>
</dbReference>
<dbReference type="InterPro" id="IPR011992">
    <property type="entry name" value="EF-hand-dom_pair"/>
</dbReference>
<dbReference type="Gene3D" id="1.10.238.10">
    <property type="entry name" value="EF-hand"/>
    <property type="match status" value="1"/>
</dbReference>
<sequence>MEAETLVIIQERYNEMKEQVGESVIVYDPGFEIKHAYHIGHRIDMGKKAIYSQVRVCTHRESSLRRAVKTYFLGDSQESNNDIIFTKRPGLKLSMIINEIVIASRLNHPNLCRIYEVFLEAKFLHLVMDYCRGGEIYDYLTNHSTFAVTEVFPIFYQLLDAVNYMDSQNIVHRALGIENIMFYDKQYTKIKIISFSSACEGDSFSEKYGCGLYMAPEVFAGNYDRKCDIWSLGVCFYAMLVGYQPFQGKNVNEIIKKVNAGKLPKHPIWKKMNKDMKKIIKSMIQKENQRLTAEEILDSKAVQKLSKDMYEFIFMKTLKGLKTPKPSEEFIIKVQFANKVKAMLTQLLVNLTIFPDLEHFKTIWDILDEEEQGVIQMSVLETFISKKCSDAPLVKDKFFDILKRFDTYKNETVCFDDFLVTIAILNDRALILEGFNKLDEDKDGIIGPGDFFREFDKMNFEEFELIFAEALGKNTMNREEFSNLIIKFSS</sequence>
<keyword evidence="6" id="KW-0106">Calcium</keyword>
<dbReference type="InterPro" id="IPR018247">
    <property type="entry name" value="EF_Hand_1_Ca_BS"/>
</dbReference>
<evidence type="ECO:0000256" key="5">
    <source>
        <dbReference type="ARBA" id="ARBA00022777"/>
    </source>
</evidence>
<keyword evidence="13" id="KW-1185">Reference proteome</keyword>
<dbReference type="EMBL" id="MPUH01002064">
    <property type="protein sequence ID" value="OMJ65553.1"/>
    <property type="molecule type" value="Genomic_DNA"/>
</dbReference>
<comment type="cofactor">
    <cofactor evidence="1">
        <name>Mg(2+)</name>
        <dbReference type="ChEBI" id="CHEBI:18420"/>
    </cofactor>
</comment>
<keyword evidence="4" id="KW-0547">Nucleotide-binding</keyword>
<gene>
    <name evidence="12" type="ORF">SteCoe_31103</name>
    <name evidence="11" type="ORF">SteCoe_38008</name>
</gene>
<dbReference type="InterPro" id="IPR002048">
    <property type="entry name" value="EF_hand_dom"/>
</dbReference>
<reference evidence="11 13" key="1">
    <citation type="submission" date="2016-11" db="EMBL/GenBank/DDBJ databases">
        <title>The macronuclear genome of Stentor coeruleus: a giant cell with tiny introns.</title>
        <authorList>
            <person name="Slabodnick M."/>
            <person name="Ruby J.G."/>
            <person name="Reiff S.B."/>
            <person name="Swart E.C."/>
            <person name="Gosai S."/>
            <person name="Prabakaran S."/>
            <person name="Witkowska E."/>
            <person name="Larue G.E."/>
            <person name="Fisher S."/>
            <person name="Freeman R.M."/>
            <person name="Gunawardena J."/>
            <person name="Chu W."/>
            <person name="Stover N.A."/>
            <person name="Gregory B.D."/>
            <person name="Nowacki M."/>
            <person name="Derisi J."/>
            <person name="Roy S.W."/>
            <person name="Marshall W.F."/>
            <person name="Sood P."/>
        </authorList>
    </citation>
    <scope>NUCLEOTIDE SEQUENCE [LARGE SCALE GENOMIC DNA]</scope>
    <source>
        <strain evidence="11">WM001</strain>
    </source>
</reference>
<evidence type="ECO:0000256" key="4">
    <source>
        <dbReference type="ARBA" id="ARBA00022741"/>
    </source>
</evidence>
<dbReference type="GO" id="GO:0005524">
    <property type="term" value="F:ATP binding"/>
    <property type="evidence" value="ECO:0007669"/>
    <property type="project" value="UniProtKB-KW"/>
</dbReference>
<comment type="similarity">
    <text evidence="8">Belongs to the protein kinase superfamily. Ser/Thr protein kinase family. CDPK subfamily.</text>
</comment>
<dbReference type="EMBL" id="MPUH01001049">
    <property type="protein sequence ID" value="OMJ70840.1"/>
    <property type="molecule type" value="Genomic_DNA"/>
</dbReference>
<evidence type="ECO:0000313" key="11">
    <source>
        <dbReference type="EMBL" id="OMJ65553.1"/>
    </source>
</evidence>
<name>A0A1R2ALZ2_9CILI</name>
<evidence type="ECO:0000256" key="8">
    <source>
        <dbReference type="ARBA" id="ARBA00024334"/>
    </source>
</evidence>
<keyword evidence="2" id="KW-0723">Serine/threonine-protein kinase</keyword>
<dbReference type="InterPro" id="IPR000719">
    <property type="entry name" value="Prot_kinase_dom"/>
</dbReference>
<evidence type="ECO:0000259" key="9">
    <source>
        <dbReference type="PROSITE" id="PS50011"/>
    </source>
</evidence>
<evidence type="ECO:0000256" key="7">
    <source>
        <dbReference type="ARBA" id="ARBA00022840"/>
    </source>
</evidence>
<keyword evidence="7" id="KW-0067">ATP-binding</keyword>
<keyword evidence="5" id="KW-0418">Kinase</keyword>
<dbReference type="GO" id="GO:0005509">
    <property type="term" value="F:calcium ion binding"/>
    <property type="evidence" value="ECO:0007669"/>
    <property type="project" value="InterPro"/>
</dbReference>
<evidence type="ECO:0008006" key="14">
    <source>
        <dbReference type="Google" id="ProtNLM"/>
    </source>
</evidence>
<dbReference type="InterPro" id="IPR011009">
    <property type="entry name" value="Kinase-like_dom_sf"/>
</dbReference>
<evidence type="ECO:0000313" key="12">
    <source>
        <dbReference type="EMBL" id="OMJ70840.1"/>
    </source>
</evidence>
<dbReference type="Gene3D" id="3.30.200.20">
    <property type="entry name" value="Phosphorylase Kinase, domain 1"/>
    <property type="match status" value="1"/>
</dbReference>
<dbReference type="AlphaFoldDB" id="A0A1R2ALZ2"/>
<dbReference type="Proteomes" id="UP000187209">
    <property type="component" value="Unassembled WGS sequence"/>
</dbReference>
<dbReference type="SUPFAM" id="SSF56112">
    <property type="entry name" value="Protein kinase-like (PK-like)"/>
    <property type="match status" value="1"/>
</dbReference>